<dbReference type="PROSITE" id="PS00658">
    <property type="entry name" value="FORK_HEAD_2"/>
    <property type="match status" value="1"/>
</dbReference>
<comment type="subcellular location">
    <subcellularLocation>
        <location evidence="1 4">Nucleus</location>
    </subcellularLocation>
</comment>
<keyword evidence="8" id="KW-1185">Reference proteome</keyword>
<dbReference type="GO" id="GO:0009653">
    <property type="term" value="P:anatomical structure morphogenesis"/>
    <property type="evidence" value="ECO:0007669"/>
    <property type="project" value="TreeGrafter"/>
</dbReference>
<dbReference type="Pfam" id="PF00250">
    <property type="entry name" value="Forkhead"/>
    <property type="match status" value="1"/>
</dbReference>
<dbReference type="InterPro" id="IPR047519">
    <property type="entry name" value="FH_FOXQ2-like"/>
</dbReference>
<dbReference type="PRINTS" id="PR00053">
    <property type="entry name" value="FORKHEAD"/>
</dbReference>
<evidence type="ECO:0000256" key="4">
    <source>
        <dbReference type="PROSITE-ProRule" id="PRU00089"/>
    </source>
</evidence>
<dbReference type="Proteomes" id="UP001187415">
    <property type="component" value="Unassembled WGS sequence"/>
</dbReference>
<reference evidence="7" key="1">
    <citation type="submission" date="2023-07" db="EMBL/GenBank/DDBJ databases">
        <title>Chromosome-level Genome Assembly of Striped Snakehead (Channa striata).</title>
        <authorList>
            <person name="Liu H."/>
        </authorList>
    </citation>
    <scope>NUCLEOTIDE SEQUENCE</scope>
    <source>
        <strain evidence="7">Gz</strain>
        <tissue evidence="7">Muscle</tissue>
    </source>
</reference>
<dbReference type="EMBL" id="JAUPFM010000009">
    <property type="protein sequence ID" value="KAK2842570.1"/>
    <property type="molecule type" value="Genomic_DNA"/>
</dbReference>
<sequence length="218" mass="25166">MGNANMEEDKARCDFRNGSDTGSSRKTTVADTVSSHESVHTKPTQLPDNRTSSSTNTSEDTQHVQKSSLSYIALISKVILSSPLQKLNLSSIYRAMEEQFPYLRCRGPGWRNSVRHNLSVNDCFVKVNRCEDGRGHYWGVHRDHLRDFQQGNFRLYRKSRERRVRARYDKVANCPVCVESRCLPRQLFESRSLGRMEPEYNLLELQSWKKARQPTPGL</sequence>
<evidence type="ECO:0000256" key="5">
    <source>
        <dbReference type="SAM" id="MobiDB-lite"/>
    </source>
</evidence>
<evidence type="ECO:0000256" key="1">
    <source>
        <dbReference type="ARBA" id="ARBA00004123"/>
    </source>
</evidence>
<accession>A0AA88MQD1</accession>
<dbReference type="InterPro" id="IPR030456">
    <property type="entry name" value="TF_fork_head_CS_2"/>
</dbReference>
<evidence type="ECO:0000256" key="3">
    <source>
        <dbReference type="ARBA" id="ARBA00023242"/>
    </source>
</evidence>
<keyword evidence="3 4" id="KW-0539">Nucleus</keyword>
<evidence type="ECO:0000256" key="2">
    <source>
        <dbReference type="ARBA" id="ARBA00023125"/>
    </source>
</evidence>
<dbReference type="InterPro" id="IPR036390">
    <property type="entry name" value="WH_DNA-bd_sf"/>
</dbReference>
<dbReference type="GO" id="GO:0000981">
    <property type="term" value="F:DNA-binding transcription factor activity, RNA polymerase II-specific"/>
    <property type="evidence" value="ECO:0007669"/>
    <property type="project" value="TreeGrafter"/>
</dbReference>
<feature type="compositionally biased region" description="Basic and acidic residues" evidence="5">
    <location>
        <begin position="7"/>
        <end position="17"/>
    </location>
</feature>
<dbReference type="CDD" id="cd20035">
    <property type="entry name" value="FH_FOXQ2-like"/>
    <property type="match status" value="1"/>
</dbReference>
<dbReference type="InterPro" id="IPR001766">
    <property type="entry name" value="Fork_head_dom"/>
</dbReference>
<proteinExistence type="predicted"/>
<evidence type="ECO:0000313" key="8">
    <source>
        <dbReference type="Proteomes" id="UP001187415"/>
    </source>
</evidence>
<name>A0AA88MQD1_CHASR</name>
<organism evidence="7 8">
    <name type="scientific">Channa striata</name>
    <name type="common">Snakehead murrel</name>
    <name type="synonym">Ophicephalus striatus</name>
    <dbReference type="NCBI Taxonomy" id="64152"/>
    <lineage>
        <taxon>Eukaryota</taxon>
        <taxon>Metazoa</taxon>
        <taxon>Chordata</taxon>
        <taxon>Craniata</taxon>
        <taxon>Vertebrata</taxon>
        <taxon>Euteleostomi</taxon>
        <taxon>Actinopterygii</taxon>
        <taxon>Neopterygii</taxon>
        <taxon>Teleostei</taxon>
        <taxon>Neoteleostei</taxon>
        <taxon>Acanthomorphata</taxon>
        <taxon>Anabantaria</taxon>
        <taxon>Anabantiformes</taxon>
        <taxon>Channoidei</taxon>
        <taxon>Channidae</taxon>
        <taxon>Channa</taxon>
    </lineage>
</organism>
<dbReference type="InterPro" id="IPR036388">
    <property type="entry name" value="WH-like_DNA-bd_sf"/>
</dbReference>
<dbReference type="PANTHER" id="PTHR11829:SF142">
    <property type="entry name" value="FORK-HEAD DOMAIN-CONTAINING PROTEIN"/>
    <property type="match status" value="1"/>
</dbReference>
<dbReference type="InterPro" id="IPR050211">
    <property type="entry name" value="FOX_domain-containing"/>
</dbReference>
<evidence type="ECO:0000259" key="6">
    <source>
        <dbReference type="PROSITE" id="PS50039"/>
    </source>
</evidence>
<dbReference type="GO" id="GO:0000978">
    <property type="term" value="F:RNA polymerase II cis-regulatory region sequence-specific DNA binding"/>
    <property type="evidence" value="ECO:0007669"/>
    <property type="project" value="TreeGrafter"/>
</dbReference>
<feature type="domain" description="Fork-head" evidence="6">
    <location>
        <begin position="66"/>
        <end position="158"/>
    </location>
</feature>
<feature type="DNA-binding region" description="Fork-head" evidence="4">
    <location>
        <begin position="66"/>
        <end position="158"/>
    </location>
</feature>
<comment type="caution">
    <text evidence="7">The sequence shown here is derived from an EMBL/GenBank/DDBJ whole genome shotgun (WGS) entry which is preliminary data.</text>
</comment>
<keyword evidence="2 4" id="KW-0238">DNA-binding</keyword>
<feature type="region of interest" description="Disordered" evidence="5">
    <location>
        <begin position="1"/>
        <end position="63"/>
    </location>
</feature>
<dbReference type="PANTHER" id="PTHR11829">
    <property type="entry name" value="FORKHEAD BOX PROTEIN"/>
    <property type="match status" value="1"/>
</dbReference>
<dbReference type="SUPFAM" id="SSF46785">
    <property type="entry name" value="Winged helix' DNA-binding domain"/>
    <property type="match status" value="1"/>
</dbReference>
<dbReference type="SMART" id="SM00339">
    <property type="entry name" value="FH"/>
    <property type="match status" value="1"/>
</dbReference>
<protein>
    <recommendedName>
        <fullName evidence="6">Fork-head domain-containing protein</fullName>
    </recommendedName>
</protein>
<dbReference type="GO" id="GO:0030154">
    <property type="term" value="P:cell differentiation"/>
    <property type="evidence" value="ECO:0007669"/>
    <property type="project" value="TreeGrafter"/>
</dbReference>
<dbReference type="PROSITE" id="PS50039">
    <property type="entry name" value="FORK_HEAD_3"/>
    <property type="match status" value="1"/>
</dbReference>
<dbReference type="AlphaFoldDB" id="A0AA88MQD1"/>
<dbReference type="GO" id="GO:0005634">
    <property type="term" value="C:nucleus"/>
    <property type="evidence" value="ECO:0007669"/>
    <property type="project" value="UniProtKB-SubCell"/>
</dbReference>
<gene>
    <name evidence="7" type="ORF">Q5P01_012770</name>
</gene>
<feature type="compositionally biased region" description="Polar residues" evidence="5">
    <location>
        <begin position="18"/>
        <end position="63"/>
    </location>
</feature>
<evidence type="ECO:0000313" key="7">
    <source>
        <dbReference type="EMBL" id="KAK2842570.1"/>
    </source>
</evidence>
<dbReference type="Gene3D" id="1.10.10.10">
    <property type="entry name" value="Winged helix-like DNA-binding domain superfamily/Winged helix DNA-binding domain"/>
    <property type="match status" value="1"/>
</dbReference>